<dbReference type="Proteomes" id="UP000324897">
    <property type="component" value="Chromosome 5"/>
</dbReference>
<proteinExistence type="predicted"/>
<keyword evidence="2" id="KW-1185">Reference proteome</keyword>
<evidence type="ECO:0000313" key="1">
    <source>
        <dbReference type="EMBL" id="TVU45010.1"/>
    </source>
</evidence>
<dbReference type="Gramene" id="TVU45010">
    <property type="protein sequence ID" value="TVU45010"/>
    <property type="gene ID" value="EJB05_04478"/>
</dbReference>
<organism evidence="1 2">
    <name type="scientific">Eragrostis curvula</name>
    <name type="common">weeping love grass</name>
    <dbReference type="NCBI Taxonomy" id="38414"/>
    <lineage>
        <taxon>Eukaryota</taxon>
        <taxon>Viridiplantae</taxon>
        <taxon>Streptophyta</taxon>
        <taxon>Embryophyta</taxon>
        <taxon>Tracheophyta</taxon>
        <taxon>Spermatophyta</taxon>
        <taxon>Magnoliopsida</taxon>
        <taxon>Liliopsida</taxon>
        <taxon>Poales</taxon>
        <taxon>Poaceae</taxon>
        <taxon>PACMAD clade</taxon>
        <taxon>Chloridoideae</taxon>
        <taxon>Eragrostideae</taxon>
        <taxon>Eragrostidinae</taxon>
        <taxon>Eragrostis</taxon>
    </lineage>
</organism>
<name>A0A5J9WC83_9POAL</name>
<accession>A0A5J9WC83</accession>
<sequence length="72" mass="8020">MGLRGTQGMWPLRWLNCKGSQLVRGINLASRWCTGPHNIIFLATSSHAEYCFLLRKGRTSMTETGPKSGLIL</sequence>
<comment type="caution">
    <text evidence="1">The sequence shown here is derived from an EMBL/GenBank/DDBJ whole genome shotgun (WGS) entry which is preliminary data.</text>
</comment>
<gene>
    <name evidence="1" type="ORF">EJB05_04478</name>
</gene>
<protein>
    <submittedName>
        <fullName evidence="1">Uncharacterized protein</fullName>
    </submittedName>
</protein>
<dbReference type="EMBL" id="RWGY01000004">
    <property type="protein sequence ID" value="TVU45010.1"/>
    <property type="molecule type" value="Genomic_DNA"/>
</dbReference>
<evidence type="ECO:0000313" key="2">
    <source>
        <dbReference type="Proteomes" id="UP000324897"/>
    </source>
</evidence>
<dbReference type="AlphaFoldDB" id="A0A5J9WC83"/>
<reference evidence="1 2" key="1">
    <citation type="journal article" date="2019" name="Sci. Rep.">
        <title>A high-quality genome of Eragrostis curvula grass provides insights into Poaceae evolution and supports new strategies to enhance forage quality.</title>
        <authorList>
            <person name="Carballo J."/>
            <person name="Santos B.A.C.M."/>
            <person name="Zappacosta D."/>
            <person name="Garbus I."/>
            <person name="Selva J.P."/>
            <person name="Gallo C.A."/>
            <person name="Diaz A."/>
            <person name="Albertini E."/>
            <person name="Caccamo M."/>
            <person name="Echenique V."/>
        </authorList>
    </citation>
    <scope>NUCLEOTIDE SEQUENCE [LARGE SCALE GENOMIC DNA]</scope>
    <source>
        <strain evidence="2">cv. Victoria</strain>
        <tissue evidence="1">Leaf</tissue>
    </source>
</reference>